<dbReference type="Pfam" id="PF00528">
    <property type="entry name" value="BPD_transp_1"/>
    <property type="match status" value="1"/>
</dbReference>
<dbReference type="PANTHER" id="PTHR30193">
    <property type="entry name" value="ABC TRANSPORTER PERMEASE PROTEIN"/>
    <property type="match status" value="1"/>
</dbReference>
<dbReference type="InterPro" id="IPR035906">
    <property type="entry name" value="MetI-like_sf"/>
</dbReference>
<sequence>MTPTRTPPSPRRPAGQAALAWALLAPALLLLAGFTYGPTLASLWQALHTEAPGLPAAFTGADQLRALAEDPVFRQALRNNALYAAVTVPLSVGLALAMALWVQDRFAGRGLLRLAFFTPTVLPMVAAANLWLIFYAPDIGLLNRALAWAGLHGPNWLGDAGTALWALMAVTVWKEAGFFMVFYLAALQSLSPELMDAARLEAPSAWTRLRRVTLPLLAPTTLFVGVNALINAVKLVDHLFVLTRGGPNNASTLLLYYLYEIAFKFQDLNYAAALTLVLLALLGAVSAAQFWLARRIHYR</sequence>
<evidence type="ECO:0000313" key="9">
    <source>
        <dbReference type="EMBL" id="KAB0572900.1"/>
    </source>
</evidence>
<accession>A0A643F3Y9</accession>
<evidence type="ECO:0000259" key="8">
    <source>
        <dbReference type="PROSITE" id="PS50928"/>
    </source>
</evidence>
<comment type="caution">
    <text evidence="9">The sequence shown here is derived from an EMBL/GenBank/DDBJ whole genome shotgun (WGS) entry which is preliminary data.</text>
</comment>
<proteinExistence type="inferred from homology"/>
<name>A0A643F3Y9_IDEDE</name>
<evidence type="ECO:0000313" key="10">
    <source>
        <dbReference type="Proteomes" id="UP000430120"/>
    </source>
</evidence>
<dbReference type="OrthoDB" id="8578268at2"/>
<feature type="domain" description="ABC transmembrane type-1" evidence="8">
    <location>
        <begin position="77"/>
        <end position="289"/>
    </location>
</feature>
<dbReference type="InterPro" id="IPR000515">
    <property type="entry name" value="MetI-like"/>
</dbReference>
<dbReference type="SUPFAM" id="SSF161098">
    <property type="entry name" value="MetI-like"/>
    <property type="match status" value="1"/>
</dbReference>
<evidence type="ECO:0000256" key="7">
    <source>
        <dbReference type="RuleBase" id="RU363032"/>
    </source>
</evidence>
<feature type="transmembrane region" description="Helical" evidence="7">
    <location>
        <begin position="270"/>
        <end position="293"/>
    </location>
</feature>
<evidence type="ECO:0000256" key="3">
    <source>
        <dbReference type="ARBA" id="ARBA00022475"/>
    </source>
</evidence>
<keyword evidence="3" id="KW-1003">Cell membrane</keyword>
<comment type="similarity">
    <text evidence="7">Belongs to the binding-protein-dependent transport system permease family.</text>
</comment>
<feature type="transmembrane region" description="Helical" evidence="7">
    <location>
        <begin position="81"/>
        <end position="102"/>
    </location>
</feature>
<feature type="transmembrane region" description="Helical" evidence="7">
    <location>
        <begin position="214"/>
        <end position="233"/>
    </location>
</feature>
<comment type="subcellular location">
    <subcellularLocation>
        <location evidence="1 7">Cell membrane</location>
        <topology evidence="1 7">Multi-pass membrane protein</topology>
    </subcellularLocation>
</comment>
<keyword evidence="2 7" id="KW-0813">Transport</keyword>
<evidence type="ECO:0000256" key="2">
    <source>
        <dbReference type="ARBA" id="ARBA00022448"/>
    </source>
</evidence>
<dbReference type="CDD" id="cd06261">
    <property type="entry name" value="TM_PBP2"/>
    <property type="match status" value="1"/>
</dbReference>
<dbReference type="Gene3D" id="1.10.3720.10">
    <property type="entry name" value="MetI-like"/>
    <property type="match status" value="1"/>
</dbReference>
<keyword evidence="4 7" id="KW-0812">Transmembrane</keyword>
<organism evidence="9 10">
    <name type="scientific">Ideonella dechloratans</name>
    <dbReference type="NCBI Taxonomy" id="36863"/>
    <lineage>
        <taxon>Bacteria</taxon>
        <taxon>Pseudomonadati</taxon>
        <taxon>Pseudomonadota</taxon>
        <taxon>Betaproteobacteria</taxon>
        <taxon>Burkholderiales</taxon>
        <taxon>Sphaerotilaceae</taxon>
        <taxon>Ideonella</taxon>
    </lineage>
</organism>
<feature type="transmembrane region" description="Helical" evidence="7">
    <location>
        <begin position="114"/>
        <end position="136"/>
    </location>
</feature>
<gene>
    <name evidence="9" type="ORF">F7Q92_20625</name>
</gene>
<dbReference type="PROSITE" id="PS50928">
    <property type="entry name" value="ABC_TM1"/>
    <property type="match status" value="1"/>
</dbReference>
<dbReference type="Proteomes" id="UP000430120">
    <property type="component" value="Unassembled WGS sequence"/>
</dbReference>
<keyword evidence="6 7" id="KW-0472">Membrane</keyword>
<reference evidence="9 10" key="1">
    <citation type="submission" date="2019-09" db="EMBL/GenBank/DDBJ databases">
        <title>Draft genome sequences of 48 bacterial type strains from the CCUG.</title>
        <authorList>
            <person name="Tunovic T."/>
            <person name="Pineiro-Iglesias B."/>
            <person name="Unosson C."/>
            <person name="Inganas E."/>
            <person name="Ohlen M."/>
            <person name="Cardew S."/>
            <person name="Jensie-Markopoulos S."/>
            <person name="Salva-Serra F."/>
            <person name="Jaen-Luchoro D."/>
            <person name="Karlsson R."/>
            <person name="Svensson-Stadler L."/>
            <person name="Chun J."/>
            <person name="Moore E."/>
        </authorList>
    </citation>
    <scope>NUCLEOTIDE SEQUENCE [LARGE SCALE GENOMIC DNA]</scope>
    <source>
        <strain evidence="9 10">CCUG 30977</strain>
    </source>
</reference>
<dbReference type="InterPro" id="IPR051393">
    <property type="entry name" value="ABC_transporter_permease"/>
</dbReference>
<evidence type="ECO:0000256" key="4">
    <source>
        <dbReference type="ARBA" id="ARBA00022692"/>
    </source>
</evidence>
<evidence type="ECO:0000256" key="1">
    <source>
        <dbReference type="ARBA" id="ARBA00004651"/>
    </source>
</evidence>
<dbReference type="GO" id="GO:0005886">
    <property type="term" value="C:plasma membrane"/>
    <property type="evidence" value="ECO:0007669"/>
    <property type="project" value="UniProtKB-SubCell"/>
</dbReference>
<dbReference type="AlphaFoldDB" id="A0A643F3Y9"/>
<dbReference type="GO" id="GO:0055085">
    <property type="term" value="P:transmembrane transport"/>
    <property type="evidence" value="ECO:0007669"/>
    <property type="project" value="InterPro"/>
</dbReference>
<keyword evidence="10" id="KW-1185">Reference proteome</keyword>
<protein>
    <submittedName>
        <fullName evidence="9">Sugar ABC transporter permease</fullName>
    </submittedName>
</protein>
<evidence type="ECO:0000256" key="6">
    <source>
        <dbReference type="ARBA" id="ARBA00023136"/>
    </source>
</evidence>
<keyword evidence="5 7" id="KW-1133">Transmembrane helix</keyword>
<feature type="transmembrane region" description="Helical" evidence="7">
    <location>
        <begin position="163"/>
        <end position="185"/>
    </location>
</feature>
<dbReference type="PANTHER" id="PTHR30193:SF37">
    <property type="entry name" value="INNER MEMBRANE ABC TRANSPORTER PERMEASE PROTEIN YCJO"/>
    <property type="match status" value="1"/>
</dbReference>
<evidence type="ECO:0000256" key="5">
    <source>
        <dbReference type="ARBA" id="ARBA00022989"/>
    </source>
</evidence>
<dbReference type="EMBL" id="VZPB01000091">
    <property type="protein sequence ID" value="KAB0572900.1"/>
    <property type="molecule type" value="Genomic_DNA"/>
</dbReference>